<protein>
    <submittedName>
        <fullName evidence="1">Uncharacterized protein</fullName>
    </submittedName>
</protein>
<dbReference type="Proteomes" id="UP000229011">
    <property type="component" value="Unassembled WGS sequence"/>
</dbReference>
<proteinExistence type="predicted"/>
<dbReference type="Gene3D" id="3.40.50.10770">
    <property type="entry name" value="Hypothetical protein VC1899 like domain (Restriction endonuclease-like)"/>
    <property type="match status" value="1"/>
</dbReference>
<reference evidence="1 2" key="1">
    <citation type="submission" date="2017-11" db="EMBL/GenBank/DDBJ databases">
        <title>Genome sequencing of Fusobacterium periodonticum KCOM 1259.</title>
        <authorList>
            <person name="Kook J.-K."/>
            <person name="Park S.-N."/>
            <person name="Lim Y.K."/>
        </authorList>
    </citation>
    <scope>NUCLEOTIDE SEQUENCE [LARGE SCALE GENOMIC DNA]</scope>
    <source>
        <strain evidence="1 2">KCOM 1259</strain>
    </source>
</reference>
<accession>A0A2G9EHF5</accession>
<dbReference type="EMBL" id="PEQY01000001">
    <property type="protein sequence ID" value="PIM80360.1"/>
    <property type="molecule type" value="Genomic_DNA"/>
</dbReference>
<evidence type="ECO:0000313" key="2">
    <source>
        <dbReference type="Proteomes" id="UP000229011"/>
    </source>
</evidence>
<gene>
    <name evidence="1" type="ORF">CTM71_08255</name>
</gene>
<dbReference type="AlphaFoldDB" id="A0A2G9EHF5"/>
<dbReference type="RefSeq" id="WP_099958972.1">
    <property type="nucleotide sequence ID" value="NZ_PEQY01000001.1"/>
</dbReference>
<organism evidence="1 2">
    <name type="scientific">Fusobacterium pseudoperiodonticum</name>
    <dbReference type="NCBI Taxonomy" id="2663009"/>
    <lineage>
        <taxon>Bacteria</taxon>
        <taxon>Fusobacteriati</taxon>
        <taxon>Fusobacteriota</taxon>
        <taxon>Fusobacteriia</taxon>
        <taxon>Fusobacteriales</taxon>
        <taxon>Fusobacteriaceae</taxon>
        <taxon>Fusobacterium</taxon>
    </lineage>
</organism>
<dbReference type="GeneID" id="93328428"/>
<comment type="caution">
    <text evidence="1">The sequence shown here is derived from an EMBL/GenBank/DDBJ whole genome shotgun (WGS) entry which is preliminary data.</text>
</comment>
<name>A0A2G9EHF5_9FUSO</name>
<sequence length="632" mass="75114">MKRDDVLKDIEQKLRALGYSDEKDLEILKKYYFQLLQEGTRPNDIKISEEEQGKLLDIYKKRIENEKKKVDTENIIDSNKIKVVISTVSLANVSSNILEELPLEKTLRLCKNVKNVYLFYSNEASEKFKLIKEKLNNKNIEVNARMTDKEKLTSENIISMRAFLFDTLKVLKEKGIKEDEILIDLTVGMKLASIAMYKIAVENGIKIVNWKEIYFSKYKKNENEEYSLSNESFRIVFSAMFEIIKEILVENKQMLLDINASIKRKEYQTVVSLYKKLDRKNEELFFKEISELFNKELLLDLNVGKFSNKLKDFVETILAHKEFPEYFKEKIKNLMIYLQIVSDFDVKDLEDYNKEFVKELKLKYEEYKDKNSEDADVGDFLVEYYCKKMKNLDITDEDLEILTFDEELLSDIEETLEEEDEIYYLPETYSLKNLYLYLIGINIAEPLMSVKKILFTDEIKKVTKKSIYEKLFFETDLESYYEKKLFEENKEQYERIKNLISLSDLLEKVDNSLTYENSILKISKYDIVVDLEKEGIKLNDFHETVMDLLLKEEILTNDKLRSLGESLTETTFNKYKSIFNKSIVAKLNEIIVRKLRENNYLKMDETEDFIKTRHQNKVSNQDWAYKINEKFI</sequence>
<evidence type="ECO:0000313" key="1">
    <source>
        <dbReference type="EMBL" id="PIM80360.1"/>
    </source>
</evidence>